<reference evidence="2" key="1">
    <citation type="submission" date="2017-04" db="EMBL/GenBank/DDBJ databases">
        <title>Population genomics of picophytoplankton unveils novel chromosome hypervariability.</title>
        <authorList>
            <consortium name="DOE Joint Genome Institute"/>
            <person name="Blanc-Mathieu R."/>
            <person name="Krasovec M."/>
            <person name="Hebrard M."/>
            <person name="Yau S."/>
            <person name="Desgranges E."/>
            <person name="Martin J."/>
            <person name="Schackwitz W."/>
            <person name="Kuo A."/>
            <person name="Salin G."/>
            <person name="Donnadieu C."/>
            <person name="Desdevises Y."/>
            <person name="Sanchez-Ferandin S."/>
            <person name="Moreau H."/>
            <person name="Rivals E."/>
            <person name="Grigoriev I.V."/>
            <person name="Grimsley N."/>
            <person name="Eyre-Walker A."/>
            <person name="Piganeau G."/>
        </authorList>
    </citation>
    <scope>NUCLEOTIDE SEQUENCE [LARGE SCALE GENOMIC DNA]</scope>
    <source>
        <strain evidence="2">RCC 1115</strain>
    </source>
</reference>
<protein>
    <submittedName>
        <fullName evidence="2">Uncharacterized protein</fullName>
    </submittedName>
</protein>
<feature type="region of interest" description="Disordered" evidence="1">
    <location>
        <begin position="43"/>
        <end position="75"/>
    </location>
</feature>
<feature type="compositionally biased region" description="Basic and acidic residues" evidence="1">
    <location>
        <begin position="53"/>
        <end position="70"/>
    </location>
</feature>
<proteinExistence type="predicted"/>
<dbReference type="EMBL" id="KZ155840">
    <property type="protein sequence ID" value="OUS41658.1"/>
    <property type="molecule type" value="Genomic_DNA"/>
</dbReference>
<evidence type="ECO:0000256" key="1">
    <source>
        <dbReference type="SAM" id="MobiDB-lite"/>
    </source>
</evidence>
<gene>
    <name evidence="2" type="ORF">BE221DRAFT_65036</name>
</gene>
<name>A0A1Y5HWK1_OSTTA</name>
<evidence type="ECO:0000313" key="2">
    <source>
        <dbReference type="EMBL" id="OUS41658.1"/>
    </source>
</evidence>
<dbReference type="Proteomes" id="UP000195557">
    <property type="component" value="Unassembled WGS sequence"/>
</dbReference>
<sequence length="99" mass="11129">MVGKCTEPLALPHARVEFFRPSPNAEAKENVRLTHSAPRIVGTRATRASRARTSRESKRARSDAKDDARAVRRNRDRAVREAHDVLMMLSTARIVPLDV</sequence>
<dbReference type="AlphaFoldDB" id="A0A1Y5HWK1"/>
<accession>A0A1Y5HWK1</accession>
<organism evidence="2">
    <name type="scientific">Ostreococcus tauri</name>
    <name type="common">Marine green alga</name>
    <dbReference type="NCBI Taxonomy" id="70448"/>
    <lineage>
        <taxon>Eukaryota</taxon>
        <taxon>Viridiplantae</taxon>
        <taxon>Chlorophyta</taxon>
        <taxon>Mamiellophyceae</taxon>
        <taxon>Mamiellales</taxon>
        <taxon>Bathycoccaceae</taxon>
        <taxon>Ostreococcus</taxon>
    </lineage>
</organism>